<feature type="region of interest" description="Disordered" evidence="8">
    <location>
        <begin position="206"/>
        <end position="227"/>
    </location>
</feature>
<comment type="caution">
    <text evidence="9">The sequence shown here is derived from an EMBL/GenBank/DDBJ whole genome shotgun (WGS) entry which is preliminary data.</text>
</comment>
<gene>
    <name evidence="9" type="ORF">QJS10_CPB18g00166</name>
</gene>
<reference evidence="9" key="1">
    <citation type="journal article" date="2023" name="Nat. Commun.">
        <title>Diploid and tetraploid genomes of Acorus and the evolution of monocots.</title>
        <authorList>
            <person name="Ma L."/>
            <person name="Liu K.W."/>
            <person name="Li Z."/>
            <person name="Hsiao Y.Y."/>
            <person name="Qi Y."/>
            <person name="Fu T."/>
            <person name="Tang G.D."/>
            <person name="Zhang D."/>
            <person name="Sun W.H."/>
            <person name="Liu D.K."/>
            <person name="Li Y."/>
            <person name="Chen G.Z."/>
            <person name="Liu X.D."/>
            <person name="Liao X.Y."/>
            <person name="Jiang Y.T."/>
            <person name="Yu X."/>
            <person name="Hao Y."/>
            <person name="Huang J."/>
            <person name="Zhao X.W."/>
            <person name="Ke S."/>
            <person name="Chen Y.Y."/>
            <person name="Wu W.L."/>
            <person name="Hsu J.L."/>
            <person name="Lin Y.F."/>
            <person name="Huang M.D."/>
            <person name="Li C.Y."/>
            <person name="Huang L."/>
            <person name="Wang Z.W."/>
            <person name="Zhao X."/>
            <person name="Zhong W.Y."/>
            <person name="Peng D.H."/>
            <person name="Ahmad S."/>
            <person name="Lan S."/>
            <person name="Zhang J.S."/>
            <person name="Tsai W.C."/>
            <person name="Van de Peer Y."/>
            <person name="Liu Z.J."/>
        </authorList>
    </citation>
    <scope>NUCLEOTIDE SEQUENCE</scope>
    <source>
        <strain evidence="9">CP</strain>
    </source>
</reference>
<evidence type="ECO:0000256" key="2">
    <source>
        <dbReference type="ARBA" id="ARBA00004584"/>
    </source>
</evidence>
<feature type="compositionally biased region" description="Polar residues" evidence="8">
    <location>
        <begin position="217"/>
        <end position="227"/>
    </location>
</feature>
<dbReference type="PANTHER" id="PTHR14582">
    <property type="entry name" value="INNER KINETOCHORE SUBUNIT MAL2"/>
    <property type="match status" value="1"/>
</dbReference>
<organism evidence="9 10">
    <name type="scientific">Acorus calamus</name>
    <name type="common">Sweet flag</name>
    <dbReference type="NCBI Taxonomy" id="4465"/>
    <lineage>
        <taxon>Eukaryota</taxon>
        <taxon>Viridiplantae</taxon>
        <taxon>Streptophyta</taxon>
        <taxon>Embryophyta</taxon>
        <taxon>Tracheophyta</taxon>
        <taxon>Spermatophyta</taxon>
        <taxon>Magnoliopsida</taxon>
        <taxon>Liliopsida</taxon>
        <taxon>Acoraceae</taxon>
        <taxon>Acorus</taxon>
    </lineage>
</organism>
<proteinExistence type="inferred from homology"/>
<keyword evidence="5" id="KW-0539">Nucleus</keyword>
<dbReference type="AlphaFoldDB" id="A0AAV9CN02"/>
<evidence type="ECO:0000256" key="4">
    <source>
        <dbReference type="ARBA" id="ARBA00022454"/>
    </source>
</evidence>
<dbReference type="PANTHER" id="PTHR14582:SF1">
    <property type="entry name" value="CENTROMERE PROTEIN O"/>
    <property type="match status" value="1"/>
</dbReference>
<dbReference type="GO" id="GO:0005634">
    <property type="term" value="C:nucleus"/>
    <property type="evidence" value="ECO:0007669"/>
    <property type="project" value="UniProtKB-SubCell"/>
</dbReference>
<keyword evidence="10" id="KW-1185">Reference proteome</keyword>
<evidence type="ECO:0000256" key="3">
    <source>
        <dbReference type="ARBA" id="ARBA00007321"/>
    </source>
</evidence>
<sequence>MDSDMEESARRKSMKRRFVVPGDSTAHKQSDHVKTRPYSVSGEVKFIQEEDTRLETTRERLNNVLKRHEDLQKRLIRDSDKMIYERLTKEFEAARAAQTEEIKLDDEQWNDGLLATIREKKFIDYVGAILQGFVDRREQQGDHQPKIRGSCLDPTISNQSFGMACSSLQENLSDRCVGNWVDPCPVNSLSSSIRRGSFENAMFTGSIHGDSAEPTADTPTNVPTPEG</sequence>
<feature type="coiled-coil region" evidence="7">
    <location>
        <begin position="47"/>
        <end position="78"/>
    </location>
</feature>
<protein>
    <submittedName>
        <fullName evidence="9">Uncharacterized protein</fullName>
    </submittedName>
</protein>
<evidence type="ECO:0000313" key="9">
    <source>
        <dbReference type="EMBL" id="KAK1290306.1"/>
    </source>
</evidence>
<keyword evidence="4" id="KW-0158">Chromosome</keyword>
<evidence type="ECO:0000256" key="8">
    <source>
        <dbReference type="SAM" id="MobiDB-lite"/>
    </source>
</evidence>
<evidence type="ECO:0000256" key="1">
    <source>
        <dbReference type="ARBA" id="ARBA00004123"/>
    </source>
</evidence>
<evidence type="ECO:0000256" key="6">
    <source>
        <dbReference type="ARBA" id="ARBA00023328"/>
    </source>
</evidence>
<evidence type="ECO:0000256" key="7">
    <source>
        <dbReference type="SAM" id="Coils"/>
    </source>
</evidence>
<feature type="region of interest" description="Disordered" evidence="8">
    <location>
        <begin position="1"/>
        <end position="35"/>
    </location>
</feature>
<feature type="compositionally biased region" description="Basic and acidic residues" evidence="8">
    <location>
        <begin position="25"/>
        <end position="34"/>
    </location>
</feature>
<reference evidence="9" key="2">
    <citation type="submission" date="2023-06" db="EMBL/GenBank/DDBJ databases">
        <authorList>
            <person name="Ma L."/>
            <person name="Liu K.-W."/>
            <person name="Li Z."/>
            <person name="Hsiao Y.-Y."/>
            <person name="Qi Y."/>
            <person name="Fu T."/>
            <person name="Tang G."/>
            <person name="Zhang D."/>
            <person name="Sun W.-H."/>
            <person name="Liu D.-K."/>
            <person name="Li Y."/>
            <person name="Chen G.-Z."/>
            <person name="Liu X.-D."/>
            <person name="Liao X.-Y."/>
            <person name="Jiang Y.-T."/>
            <person name="Yu X."/>
            <person name="Hao Y."/>
            <person name="Huang J."/>
            <person name="Zhao X.-W."/>
            <person name="Ke S."/>
            <person name="Chen Y.-Y."/>
            <person name="Wu W.-L."/>
            <person name="Hsu J.-L."/>
            <person name="Lin Y.-F."/>
            <person name="Huang M.-D."/>
            <person name="Li C.-Y."/>
            <person name="Huang L."/>
            <person name="Wang Z.-W."/>
            <person name="Zhao X."/>
            <person name="Zhong W.-Y."/>
            <person name="Peng D.-H."/>
            <person name="Ahmad S."/>
            <person name="Lan S."/>
            <person name="Zhang J.-S."/>
            <person name="Tsai W.-C."/>
            <person name="Van De Peer Y."/>
            <person name="Liu Z.-J."/>
        </authorList>
    </citation>
    <scope>NUCLEOTIDE SEQUENCE</scope>
    <source>
        <strain evidence="9">CP</strain>
        <tissue evidence="9">Leaves</tissue>
    </source>
</reference>
<keyword evidence="7" id="KW-0175">Coiled coil</keyword>
<evidence type="ECO:0000256" key="5">
    <source>
        <dbReference type="ARBA" id="ARBA00023242"/>
    </source>
</evidence>
<dbReference type="GO" id="GO:0031511">
    <property type="term" value="C:Mis6-Sim4 complex"/>
    <property type="evidence" value="ECO:0007669"/>
    <property type="project" value="TreeGrafter"/>
</dbReference>
<keyword evidence="6" id="KW-0137">Centromere</keyword>
<accession>A0AAV9CN02</accession>
<dbReference type="Proteomes" id="UP001180020">
    <property type="component" value="Unassembled WGS sequence"/>
</dbReference>
<evidence type="ECO:0000313" key="10">
    <source>
        <dbReference type="Proteomes" id="UP001180020"/>
    </source>
</evidence>
<dbReference type="InterPro" id="IPR018464">
    <property type="entry name" value="CENP-O"/>
</dbReference>
<name>A0AAV9CN02_ACOCL</name>
<comment type="similarity">
    <text evidence="3">Belongs to the CENP-O/MCM21 family.</text>
</comment>
<comment type="subcellular location">
    <subcellularLocation>
        <location evidence="2">Chromosome</location>
        <location evidence="2">Centromere</location>
    </subcellularLocation>
    <subcellularLocation>
        <location evidence="1">Nucleus</location>
    </subcellularLocation>
</comment>
<dbReference type="EMBL" id="JAUJYO010000018">
    <property type="protein sequence ID" value="KAK1290306.1"/>
    <property type="molecule type" value="Genomic_DNA"/>
</dbReference>